<comment type="caution">
    <text evidence="3">The sequence shown here is derived from an EMBL/GenBank/DDBJ whole genome shotgun (WGS) entry which is preliminary data.</text>
</comment>
<dbReference type="PANTHER" id="PTHR16138:SF7">
    <property type="entry name" value="PALMITOYL-PROTEIN THIOESTERASE ABHD10, MITOCHONDRIAL"/>
    <property type="match status" value="1"/>
</dbReference>
<dbReference type="InterPro" id="IPR022742">
    <property type="entry name" value="Hydrolase_4"/>
</dbReference>
<reference evidence="3" key="1">
    <citation type="submission" date="2020-10" db="EMBL/GenBank/DDBJ databases">
        <authorList>
            <person name="Gilroy R."/>
        </authorList>
    </citation>
    <scope>NUCLEOTIDE SEQUENCE</scope>
    <source>
        <strain evidence="3">CHK165-10780</strain>
    </source>
</reference>
<name>A0A9D0YZW4_9FIRM</name>
<dbReference type="Proteomes" id="UP000886725">
    <property type="component" value="Unassembled WGS sequence"/>
</dbReference>
<dbReference type="SUPFAM" id="SSF53474">
    <property type="entry name" value="alpha/beta-Hydrolases"/>
    <property type="match status" value="1"/>
</dbReference>
<dbReference type="Pfam" id="PF12146">
    <property type="entry name" value="Hydrolase_4"/>
    <property type="match status" value="1"/>
</dbReference>
<dbReference type="Gene3D" id="3.40.50.1820">
    <property type="entry name" value="alpha/beta hydrolase"/>
    <property type="match status" value="1"/>
</dbReference>
<dbReference type="AlphaFoldDB" id="A0A9D0YZW4"/>
<gene>
    <name evidence="3" type="ORF">IAC85_04235</name>
</gene>
<proteinExistence type="predicted"/>
<evidence type="ECO:0000259" key="2">
    <source>
        <dbReference type="Pfam" id="PF12146"/>
    </source>
</evidence>
<organism evidence="3 4">
    <name type="scientific">Candidatus Faecenecus gallistercoris</name>
    <dbReference type="NCBI Taxonomy" id="2840793"/>
    <lineage>
        <taxon>Bacteria</taxon>
        <taxon>Bacillati</taxon>
        <taxon>Bacillota</taxon>
        <taxon>Bacillota incertae sedis</taxon>
        <taxon>Candidatus Faecenecus</taxon>
    </lineage>
</organism>
<evidence type="ECO:0000256" key="1">
    <source>
        <dbReference type="ARBA" id="ARBA00022801"/>
    </source>
</evidence>
<sequence length="252" mass="28250">MIIKGKKYNIDCDASIPEKATIVVIALHGFAGDKKSGCILSLKERVVSEGIGLITFDWPGHGESEVGGEELTVANCLDDLDTVYRYVKENYPAVRDIVAFATSFGGYLALLYHHEHPGAFRHVILRAPAIRMGTVLEQNIMTLEMNHEVAEKGYFDFGYERVMKVTKSFLDEVMKNDVVALYKGEICPDIDIIHGTVDDFVPIRDSIEFCEEHHIPLHKIEGADHRFKGPGQIEEIIDIADEIIRKTCTDSK</sequence>
<dbReference type="PANTHER" id="PTHR16138">
    <property type="entry name" value="MYCOPHENOLIC ACID ACYL-GLUCURONIDE ESTERASE, MITOCHONDRIAL"/>
    <property type="match status" value="1"/>
</dbReference>
<evidence type="ECO:0000313" key="3">
    <source>
        <dbReference type="EMBL" id="HIQ64930.1"/>
    </source>
</evidence>
<dbReference type="EMBL" id="DVFU01000080">
    <property type="protein sequence ID" value="HIQ64930.1"/>
    <property type="molecule type" value="Genomic_DNA"/>
</dbReference>
<keyword evidence="1 3" id="KW-0378">Hydrolase</keyword>
<dbReference type="GO" id="GO:0004553">
    <property type="term" value="F:hydrolase activity, hydrolyzing O-glycosyl compounds"/>
    <property type="evidence" value="ECO:0007669"/>
    <property type="project" value="TreeGrafter"/>
</dbReference>
<reference evidence="3" key="2">
    <citation type="journal article" date="2021" name="PeerJ">
        <title>Extensive microbial diversity within the chicken gut microbiome revealed by metagenomics and culture.</title>
        <authorList>
            <person name="Gilroy R."/>
            <person name="Ravi A."/>
            <person name="Getino M."/>
            <person name="Pursley I."/>
            <person name="Horton D.L."/>
            <person name="Alikhan N.F."/>
            <person name="Baker D."/>
            <person name="Gharbi K."/>
            <person name="Hall N."/>
            <person name="Watson M."/>
            <person name="Adriaenssens E.M."/>
            <person name="Foster-Nyarko E."/>
            <person name="Jarju S."/>
            <person name="Secka A."/>
            <person name="Antonio M."/>
            <person name="Oren A."/>
            <person name="Chaudhuri R.R."/>
            <person name="La Ragione R."/>
            <person name="Hildebrand F."/>
            <person name="Pallen M.J."/>
        </authorList>
    </citation>
    <scope>NUCLEOTIDE SEQUENCE</scope>
    <source>
        <strain evidence="3">CHK165-10780</strain>
    </source>
</reference>
<feature type="domain" description="Serine aminopeptidase S33" evidence="2">
    <location>
        <begin position="21"/>
        <end position="135"/>
    </location>
</feature>
<accession>A0A9D0YZW4</accession>
<dbReference type="InterPro" id="IPR052382">
    <property type="entry name" value="ABHD10_acyl-thioesterase"/>
</dbReference>
<evidence type="ECO:0000313" key="4">
    <source>
        <dbReference type="Proteomes" id="UP000886725"/>
    </source>
</evidence>
<dbReference type="InterPro" id="IPR029058">
    <property type="entry name" value="AB_hydrolase_fold"/>
</dbReference>
<protein>
    <submittedName>
        <fullName evidence="3">Alpha/beta fold hydrolase</fullName>
    </submittedName>
</protein>